<dbReference type="SMART" id="SM00184">
    <property type="entry name" value="RING"/>
    <property type="match status" value="1"/>
</dbReference>
<feature type="domain" description="Helicase ATP-binding" evidence="8">
    <location>
        <begin position="505"/>
        <end position="736"/>
    </location>
</feature>
<evidence type="ECO:0000313" key="9">
    <source>
        <dbReference type="EMBL" id="GHJ84834.1"/>
    </source>
</evidence>
<dbReference type="Gene3D" id="3.30.40.10">
    <property type="entry name" value="Zinc/RING finger domain, C3HC4 (zinc finger)"/>
    <property type="match status" value="1"/>
</dbReference>
<dbReference type="Proteomes" id="UP000620104">
    <property type="component" value="Unassembled WGS sequence"/>
</dbReference>
<dbReference type="InterPro" id="IPR027417">
    <property type="entry name" value="P-loop_NTPase"/>
</dbReference>
<dbReference type="Pfam" id="PF26021">
    <property type="entry name" value="Ferritin_C144_05"/>
    <property type="match status" value="1"/>
</dbReference>
<evidence type="ECO:0000256" key="3">
    <source>
        <dbReference type="ARBA" id="ARBA00022840"/>
    </source>
</evidence>
<dbReference type="InterPro" id="IPR049730">
    <property type="entry name" value="SNF2/RAD54-like_C"/>
</dbReference>
<dbReference type="PROSITE" id="PS50089">
    <property type="entry name" value="ZF_RING_2"/>
    <property type="match status" value="1"/>
</dbReference>
<dbReference type="GO" id="GO:0008270">
    <property type="term" value="F:zinc ion binding"/>
    <property type="evidence" value="ECO:0007669"/>
    <property type="project" value="UniProtKB-KW"/>
</dbReference>
<dbReference type="EMBL" id="BLZA01000009">
    <property type="protein sequence ID" value="GHJ84834.1"/>
    <property type="molecule type" value="Genomic_DNA"/>
</dbReference>
<dbReference type="Pfam" id="PF00176">
    <property type="entry name" value="SNF2-rel_dom"/>
    <property type="match status" value="1"/>
</dbReference>
<dbReference type="SUPFAM" id="SSF52540">
    <property type="entry name" value="P-loop containing nucleoside triphosphate hydrolases"/>
    <property type="match status" value="2"/>
</dbReference>
<proteinExistence type="predicted"/>
<dbReference type="PANTHER" id="PTHR45865:SF1">
    <property type="entry name" value="E3 UBIQUITIN-PROTEIN LIGASE SHPRH"/>
    <property type="match status" value="1"/>
</dbReference>
<evidence type="ECO:0000256" key="6">
    <source>
        <dbReference type="SAM" id="MobiDB-lite"/>
    </source>
</evidence>
<evidence type="ECO:0000256" key="2">
    <source>
        <dbReference type="ARBA" id="ARBA00022801"/>
    </source>
</evidence>
<evidence type="ECO:0000256" key="1">
    <source>
        <dbReference type="ARBA" id="ARBA00022741"/>
    </source>
</evidence>
<dbReference type="GO" id="GO:0005634">
    <property type="term" value="C:nucleus"/>
    <property type="evidence" value="ECO:0007669"/>
    <property type="project" value="TreeGrafter"/>
</dbReference>
<feature type="region of interest" description="Disordered" evidence="6">
    <location>
        <begin position="35"/>
        <end position="59"/>
    </location>
</feature>
<dbReference type="Gene3D" id="3.40.50.300">
    <property type="entry name" value="P-loop containing nucleotide triphosphate hydrolases"/>
    <property type="match status" value="1"/>
</dbReference>
<organism evidence="9 10">
    <name type="scientific">Naganishia liquefaciens</name>
    <dbReference type="NCBI Taxonomy" id="104408"/>
    <lineage>
        <taxon>Eukaryota</taxon>
        <taxon>Fungi</taxon>
        <taxon>Dikarya</taxon>
        <taxon>Basidiomycota</taxon>
        <taxon>Agaricomycotina</taxon>
        <taxon>Tremellomycetes</taxon>
        <taxon>Filobasidiales</taxon>
        <taxon>Filobasidiaceae</taxon>
        <taxon>Naganishia</taxon>
    </lineage>
</organism>
<dbReference type="GO" id="GO:0061630">
    <property type="term" value="F:ubiquitin protein ligase activity"/>
    <property type="evidence" value="ECO:0007669"/>
    <property type="project" value="TreeGrafter"/>
</dbReference>
<evidence type="ECO:0000313" key="10">
    <source>
        <dbReference type="Proteomes" id="UP000620104"/>
    </source>
</evidence>
<keyword evidence="4" id="KW-0479">Metal-binding</keyword>
<dbReference type="CDD" id="cd18793">
    <property type="entry name" value="SF2_C_SNF"/>
    <property type="match status" value="1"/>
</dbReference>
<reference evidence="9" key="1">
    <citation type="submission" date="2020-07" db="EMBL/GenBank/DDBJ databases">
        <title>Draft Genome Sequence of a Deep-Sea Yeast, Naganishia (Cryptococcus) liquefaciens strain N6.</title>
        <authorList>
            <person name="Han Y.W."/>
            <person name="Kajitani R."/>
            <person name="Morimoto H."/>
            <person name="Parhat M."/>
            <person name="Tsubouchi H."/>
            <person name="Bakenova O."/>
            <person name="Ogata M."/>
            <person name="Argunhan B."/>
            <person name="Aoki R."/>
            <person name="Kajiwara S."/>
            <person name="Itoh T."/>
            <person name="Iwasaki H."/>
        </authorList>
    </citation>
    <scope>NUCLEOTIDE SEQUENCE</scope>
    <source>
        <strain evidence="9">N6</strain>
    </source>
</reference>
<evidence type="ECO:0000259" key="7">
    <source>
        <dbReference type="PROSITE" id="PS50089"/>
    </source>
</evidence>
<dbReference type="InterPro" id="IPR013083">
    <property type="entry name" value="Znf_RING/FYVE/PHD"/>
</dbReference>
<evidence type="ECO:0000256" key="5">
    <source>
        <dbReference type="SAM" id="Coils"/>
    </source>
</evidence>
<dbReference type="InterPro" id="IPR038718">
    <property type="entry name" value="SNF2-like_sf"/>
</dbReference>
<keyword evidence="5" id="KW-0175">Coiled coil</keyword>
<dbReference type="SMART" id="SM00487">
    <property type="entry name" value="DEXDc"/>
    <property type="match status" value="1"/>
</dbReference>
<name>A0A8H3YD13_9TREE</name>
<sequence length="1590" mass="179222">MRRTMRTARRGPCPSERELDQAEVLSGREVFELPASVKRNRPQGSAKGKQVASPSVKPDHNYHVNDVALATILDITLQTLDVPVDEIKGTMRDVLDQRARAMIARDEVRQRKAMKTKAEMDGIELIEAKPLAPREEPCLVFHQEQEVRIGVPLECSLKKGSWMLKEDVGYNEHGPAIVNALTAMVQANVGDNEKLFLDPIFCLKRQSDTCGLNVEGKSIVLDDEYQDTALFTYRPLPYTAIERRVMSYTSCLSPSEDGSSVRHWVDSLDLLLSARNQRDQPFTTRIKVYLVNRPEVGDGDPPMQIKDFWTHCPSRNTPYAYHDTDRGIWKSLRIGLLFEMFADPAKLYVRPSNWSVSLNRRIVMQAVCPGSTLVRALASEDEPAHIELDAFYRNLLPAPGATSALEQYQPPGMTAALLPFQLRTVAWLVDRERSTDSPYRSIGMWEKLEVGSGTLKVIIAYNRITGDALPLSAFDAWNTGKEHDDAGALHEEERGDTALREQRDDFGLREIRGGMLCEEMGLGKTLEAIALVMLSRESRVEAENGLDLISWDDQLQLSVTKVQATLIVTPETLILQWANEIARHAPDLNVVVYTGWKSVHDAFYNATRGKRKRDADQSDERPMMDKWIERVSKADIVLTTFSVVQSDWDVATPPVKRARRSTAAYMNHPRPRSALLLCDWRRVIIDEIQELDIAAASKSAKMIRTIKRRASLAISGTPARASIEDLASSLLFLGIDIPNAIWKRITTPAFAPTFHAIFKNIVVRHTKAGLSPEDMKMVIPQQTRHIIPIKLNRIERAYYNDAYETNIESLQRSQAGFADTARLRSVLHTLRMICTHMQVGQLGGNAAGSRVTRIRLDTEIMTMMEALKRMEEDAETTYLQRLSELSRVRIRHAMLLVMRLSPSWAESATILEDIYREMTRVLKDLEDRITAVEQQDLQNESSPAKIGNDNIIADHESFITNLRVRRTDLSFLQHEAAFRLGDLHSADFVQVADRAEKEDEWYAVASRIRTRLLLSTANTANAYHDKIASAIVRSGIPDLECLDVAYAGSLGLRGDRVREPLNVRIDALKDNAECLWELRNSITERMLEVIEDDTADYEKTLDEQYELETQLWIYQMALADRREFMIEERNALAALDDRAVPARVAEPAELGTPRAAAGPDPKEALVKRRDAIRLAAQEGISLKAAQMALNEIAERGDIRREEQVICKTEADRIHSVIKAQMDLVKKLTDEFAAFNAGFNRRVAYFRALQEISDTVEPITLETQSVEDDMAAVSERISLAQASLNKVNARKRYLNSIRNDGEETPEECPICQDTLGQRAGQEVVILGCLHRLCADCFKRLRRQYSRPVCPNCRAEIKPTDQVRKIAPVKIEDPEMGLGKVDAADQSSAWLSVNIDPEVYNIASENPEMLAVDILGNWGSKVNRLIRQIRFYLNHKPHVKHIVFSSWKDALTIVQLAFSSNRITYLCRTGRKNDDSAERFNQDPRIQVYMLNGQSDNAGLTLTSASVCHLLEPVINSAFEMQAVGRIDRLGQAKETTVYCYAVEETVEAKIINRAKKNKTSLYVKNASERIVQQEALVSSVARKGADDSSGT</sequence>
<keyword evidence="3" id="KW-0067">ATP-binding</keyword>
<dbReference type="CDD" id="cd16449">
    <property type="entry name" value="RING-HC"/>
    <property type="match status" value="1"/>
</dbReference>
<accession>A0A8H3YD13</accession>
<keyword evidence="10" id="KW-1185">Reference proteome</keyword>
<protein>
    <recommendedName>
        <fullName evidence="11">RING-type domain-containing protein</fullName>
    </recommendedName>
</protein>
<dbReference type="GO" id="GO:0016787">
    <property type="term" value="F:hydrolase activity"/>
    <property type="evidence" value="ECO:0007669"/>
    <property type="project" value="UniProtKB-KW"/>
</dbReference>
<evidence type="ECO:0000259" key="8">
    <source>
        <dbReference type="PROSITE" id="PS51192"/>
    </source>
</evidence>
<dbReference type="InterPro" id="IPR001841">
    <property type="entry name" value="Znf_RING"/>
</dbReference>
<dbReference type="InterPro" id="IPR014001">
    <property type="entry name" value="Helicase_ATP-bd"/>
</dbReference>
<keyword evidence="2" id="KW-0378">Hydrolase</keyword>
<keyword evidence="1" id="KW-0547">Nucleotide-binding</keyword>
<dbReference type="GO" id="GO:0005524">
    <property type="term" value="F:ATP binding"/>
    <property type="evidence" value="ECO:0007669"/>
    <property type="project" value="InterPro"/>
</dbReference>
<feature type="coiled-coil region" evidence="5">
    <location>
        <begin position="908"/>
        <end position="935"/>
    </location>
</feature>
<dbReference type="InterPro" id="IPR052583">
    <property type="entry name" value="ATP-helicase/E3_Ub-Ligase"/>
</dbReference>
<evidence type="ECO:0000256" key="4">
    <source>
        <dbReference type="PROSITE-ProRule" id="PRU00175"/>
    </source>
</evidence>
<comment type="caution">
    <text evidence="9">The sequence shown here is derived from an EMBL/GenBank/DDBJ whole genome shotgun (WGS) entry which is preliminary data.</text>
</comment>
<dbReference type="OrthoDB" id="5330228at2759"/>
<dbReference type="GO" id="GO:0006974">
    <property type="term" value="P:DNA damage response"/>
    <property type="evidence" value="ECO:0007669"/>
    <property type="project" value="TreeGrafter"/>
</dbReference>
<keyword evidence="4" id="KW-0862">Zinc</keyword>
<feature type="domain" description="RING-type" evidence="7">
    <location>
        <begin position="1307"/>
        <end position="1352"/>
    </location>
</feature>
<dbReference type="Pfam" id="PF13920">
    <property type="entry name" value="zf-C3HC4_3"/>
    <property type="match status" value="1"/>
</dbReference>
<dbReference type="InterPro" id="IPR059033">
    <property type="entry name" value="C144_05_dom"/>
</dbReference>
<dbReference type="PROSITE" id="PS51192">
    <property type="entry name" value="HELICASE_ATP_BIND_1"/>
    <property type="match status" value="1"/>
</dbReference>
<dbReference type="Gene3D" id="3.40.50.10810">
    <property type="entry name" value="Tandem AAA-ATPase domain"/>
    <property type="match status" value="1"/>
</dbReference>
<keyword evidence="4" id="KW-0863">Zinc-finger</keyword>
<dbReference type="GO" id="GO:0000209">
    <property type="term" value="P:protein polyubiquitination"/>
    <property type="evidence" value="ECO:0007669"/>
    <property type="project" value="TreeGrafter"/>
</dbReference>
<dbReference type="InterPro" id="IPR000330">
    <property type="entry name" value="SNF2_N"/>
</dbReference>
<dbReference type="PANTHER" id="PTHR45865">
    <property type="entry name" value="E3 UBIQUITIN-PROTEIN LIGASE SHPRH FAMILY MEMBER"/>
    <property type="match status" value="1"/>
</dbReference>
<dbReference type="SUPFAM" id="SSF57850">
    <property type="entry name" value="RING/U-box"/>
    <property type="match status" value="1"/>
</dbReference>
<evidence type="ECO:0008006" key="11">
    <source>
        <dbReference type="Google" id="ProtNLM"/>
    </source>
</evidence>
<gene>
    <name evidence="9" type="ORF">NliqN6_1236</name>
</gene>